<dbReference type="EMBL" id="KQ947420">
    <property type="protein sequence ID" value="KUJ14342.1"/>
    <property type="molecule type" value="Genomic_DNA"/>
</dbReference>
<evidence type="ECO:0000313" key="3">
    <source>
        <dbReference type="Proteomes" id="UP000070700"/>
    </source>
</evidence>
<dbReference type="InterPro" id="IPR029058">
    <property type="entry name" value="AB_hydrolase_fold"/>
</dbReference>
<dbReference type="InterPro" id="IPR002925">
    <property type="entry name" value="Dienelactn_hydro"/>
</dbReference>
<feature type="domain" description="Dienelactone hydrolase" evidence="1">
    <location>
        <begin position="35"/>
        <end position="249"/>
    </location>
</feature>
<dbReference type="InParanoid" id="A0A194X3E2"/>
<dbReference type="KEGG" id="psco:LY89DRAFT_686825"/>
<dbReference type="Pfam" id="PF01738">
    <property type="entry name" value="DLH"/>
    <property type="match status" value="1"/>
</dbReference>
<dbReference type="SUPFAM" id="SSF53474">
    <property type="entry name" value="alpha/beta-Hydrolases"/>
    <property type="match status" value="1"/>
</dbReference>
<sequence length="257" mass="28502">MESIGGHSKACCNIPPIISKGYSPKGTYETLDGLKTYVTGPESAKLAILVIYDIFGYFPQTIQGADILATSDEKHQYQVFMPDFFEGNPADIAWYPPVTEEKKNALYEWFPSHTPAIAIPRIPQIIAAVEAKYGKKNWAALGFCWGGKVVSVTSGADSLFKVSAQCHPGLMAPEDAGKVAIPTCFLASKEENAEEVEAYTKALTVEKHVETFETQIHGWMSARGNLEDEECKKEYLRAYNVVLEWFGKYIDLNSSRL</sequence>
<evidence type="ECO:0000313" key="2">
    <source>
        <dbReference type="EMBL" id="KUJ14342.1"/>
    </source>
</evidence>
<dbReference type="GO" id="GO:0016787">
    <property type="term" value="F:hydrolase activity"/>
    <property type="evidence" value="ECO:0007669"/>
    <property type="project" value="UniProtKB-KW"/>
</dbReference>
<keyword evidence="2" id="KW-0378">Hydrolase</keyword>
<accession>A0A194X3E2</accession>
<organism evidence="2 3">
    <name type="scientific">Mollisia scopiformis</name>
    <name type="common">Conifer needle endophyte fungus</name>
    <name type="synonym">Phialocephala scopiformis</name>
    <dbReference type="NCBI Taxonomy" id="149040"/>
    <lineage>
        <taxon>Eukaryota</taxon>
        <taxon>Fungi</taxon>
        <taxon>Dikarya</taxon>
        <taxon>Ascomycota</taxon>
        <taxon>Pezizomycotina</taxon>
        <taxon>Leotiomycetes</taxon>
        <taxon>Helotiales</taxon>
        <taxon>Mollisiaceae</taxon>
        <taxon>Mollisia</taxon>
    </lineage>
</organism>
<dbReference type="Gene3D" id="3.40.50.1820">
    <property type="entry name" value="alpha/beta hydrolase"/>
    <property type="match status" value="1"/>
</dbReference>
<evidence type="ECO:0000259" key="1">
    <source>
        <dbReference type="Pfam" id="PF01738"/>
    </source>
</evidence>
<gene>
    <name evidence="2" type="ORF">LY89DRAFT_686825</name>
</gene>
<name>A0A194X3E2_MOLSC</name>
<dbReference type="RefSeq" id="XP_018068697.1">
    <property type="nucleotide sequence ID" value="XM_018215370.1"/>
</dbReference>
<dbReference type="AlphaFoldDB" id="A0A194X3E2"/>
<dbReference type="OrthoDB" id="2147163at2759"/>
<dbReference type="GeneID" id="28825096"/>
<dbReference type="PANTHER" id="PTHR47668">
    <property type="entry name" value="DIENELACTONE HYDROLASE FAMILY PROTEIN (AFU_ORTHOLOGUE AFUA_6G01940)"/>
    <property type="match status" value="1"/>
</dbReference>
<keyword evidence="3" id="KW-1185">Reference proteome</keyword>
<proteinExistence type="predicted"/>
<dbReference type="Proteomes" id="UP000070700">
    <property type="component" value="Unassembled WGS sequence"/>
</dbReference>
<reference evidence="2 3" key="1">
    <citation type="submission" date="2015-10" db="EMBL/GenBank/DDBJ databases">
        <title>Full genome of DAOMC 229536 Phialocephala scopiformis, a fungal endophyte of spruce producing the potent anti-insectan compound rugulosin.</title>
        <authorList>
            <consortium name="DOE Joint Genome Institute"/>
            <person name="Walker A.K."/>
            <person name="Frasz S.L."/>
            <person name="Seifert K.A."/>
            <person name="Miller J.D."/>
            <person name="Mondo S.J."/>
            <person name="Labutti K."/>
            <person name="Lipzen A."/>
            <person name="Dockter R."/>
            <person name="Kennedy M."/>
            <person name="Grigoriev I.V."/>
            <person name="Spatafora J.W."/>
        </authorList>
    </citation>
    <scope>NUCLEOTIDE SEQUENCE [LARGE SCALE GENOMIC DNA]</scope>
    <source>
        <strain evidence="2 3">CBS 120377</strain>
    </source>
</reference>
<protein>
    <submittedName>
        <fullName evidence="2">Dienelactone hydrolase</fullName>
    </submittedName>
</protein>
<dbReference type="PANTHER" id="PTHR47668:SF1">
    <property type="entry name" value="DIENELACTONE HYDROLASE DOMAIN-CONTAINING PROTEIN-RELATED"/>
    <property type="match status" value="1"/>
</dbReference>